<dbReference type="InterPro" id="IPR025634">
    <property type="entry name" value="DUF4292"/>
</dbReference>
<dbReference type="Pfam" id="PF14125">
    <property type="entry name" value="DUF4292"/>
    <property type="match status" value="1"/>
</dbReference>
<dbReference type="PROSITE" id="PS51257">
    <property type="entry name" value="PROKAR_LIPOPROTEIN"/>
    <property type="match status" value="1"/>
</dbReference>
<dbReference type="Proteomes" id="UP000470771">
    <property type="component" value="Unassembled WGS sequence"/>
</dbReference>
<gene>
    <name evidence="1" type="ORF">GQN54_03025</name>
</gene>
<proteinExistence type="predicted"/>
<reference evidence="1 2" key="1">
    <citation type="submission" date="2019-12" db="EMBL/GenBank/DDBJ databases">
        <authorList>
            <person name="Zhao J."/>
        </authorList>
    </citation>
    <scope>NUCLEOTIDE SEQUENCE [LARGE SCALE GENOMIC DNA]</scope>
    <source>
        <strain evidence="1 2">S-15</strain>
    </source>
</reference>
<protein>
    <submittedName>
        <fullName evidence="1">DUF4292 domain-containing protein</fullName>
    </submittedName>
</protein>
<sequence length="269" mass="31598">MSKRVGYLIISILILLVACKTEKISRKPLEGKNKDFLLEKLEKNEVDFKTFSGRSAITVQNEEKKNSFKSTIRIQKDSAIWVSITPLFGIELARILLTKDSLKVINRINAEYFIGDYEYFYKKYDIALEFETVQALLIGNKVDFERDEKLKFSIDKEKYYLGNIKRRKVVKAEKKPKKIDDNELVSLWLNPTTFKIEEMLISDLTASRFVRALFMQHQEIDGKLFPTQLTYYLNESVNDRVDIEYSKITLDQPISFSFNIPSKYEQVFY</sequence>
<accession>A0A6N9NGP8</accession>
<dbReference type="EMBL" id="WWNE01000003">
    <property type="protein sequence ID" value="NBG65073.1"/>
    <property type="molecule type" value="Genomic_DNA"/>
</dbReference>
<comment type="caution">
    <text evidence="1">The sequence shown here is derived from an EMBL/GenBank/DDBJ whole genome shotgun (WGS) entry which is preliminary data.</text>
</comment>
<dbReference type="AlphaFoldDB" id="A0A6N9NGP8"/>
<evidence type="ECO:0000313" key="2">
    <source>
        <dbReference type="Proteomes" id="UP000470771"/>
    </source>
</evidence>
<evidence type="ECO:0000313" key="1">
    <source>
        <dbReference type="EMBL" id="NBG65073.1"/>
    </source>
</evidence>
<organism evidence="1 2">
    <name type="scientific">Acidiluteibacter ferrifornacis</name>
    <dbReference type="NCBI Taxonomy" id="2692424"/>
    <lineage>
        <taxon>Bacteria</taxon>
        <taxon>Pseudomonadati</taxon>
        <taxon>Bacteroidota</taxon>
        <taxon>Flavobacteriia</taxon>
        <taxon>Flavobacteriales</taxon>
        <taxon>Cryomorphaceae</taxon>
        <taxon>Acidiluteibacter</taxon>
    </lineage>
</organism>
<keyword evidence="2" id="KW-1185">Reference proteome</keyword>
<dbReference type="RefSeq" id="WP_160631816.1">
    <property type="nucleotide sequence ID" value="NZ_WWNE01000003.1"/>
</dbReference>
<name>A0A6N9NGP8_9FLAO</name>